<gene>
    <name evidence="1" type="ORF">N0F65_002040</name>
</gene>
<name>A0AAV2ZHJ9_9STRA</name>
<evidence type="ECO:0000313" key="1">
    <source>
        <dbReference type="EMBL" id="DBA04278.1"/>
    </source>
</evidence>
<dbReference type="Proteomes" id="UP001146120">
    <property type="component" value="Unassembled WGS sequence"/>
</dbReference>
<evidence type="ECO:0000313" key="2">
    <source>
        <dbReference type="Proteomes" id="UP001146120"/>
    </source>
</evidence>
<protein>
    <recommendedName>
        <fullName evidence="3">Secreted protein</fullName>
    </recommendedName>
</protein>
<dbReference type="AlphaFoldDB" id="A0AAV2ZHJ9"/>
<keyword evidence="2" id="KW-1185">Reference proteome</keyword>
<reference evidence="1" key="1">
    <citation type="submission" date="2022-11" db="EMBL/GenBank/DDBJ databases">
        <authorList>
            <person name="Morgan W.R."/>
            <person name="Tartar A."/>
        </authorList>
    </citation>
    <scope>NUCLEOTIDE SEQUENCE</scope>
    <source>
        <strain evidence="1">ARSEF 373</strain>
    </source>
</reference>
<evidence type="ECO:0008006" key="3">
    <source>
        <dbReference type="Google" id="ProtNLM"/>
    </source>
</evidence>
<dbReference type="PANTHER" id="PTHR34415">
    <property type="entry name" value="INTEGRASE CATALYTIC DOMAIN-CONTAINING PROTEIN"/>
    <property type="match status" value="1"/>
</dbReference>
<reference evidence="1" key="2">
    <citation type="journal article" date="2023" name="Microbiol Resour">
        <title>Decontamination and Annotation of the Draft Genome Sequence of the Oomycete Lagenidium giganteum ARSEF 373.</title>
        <authorList>
            <person name="Morgan W.R."/>
            <person name="Tartar A."/>
        </authorList>
    </citation>
    <scope>NUCLEOTIDE SEQUENCE</scope>
    <source>
        <strain evidence="1">ARSEF 373</strain>
    </source>
</reference>
<proteinExistence type="predicted"/>
<accession>A0AAV2ZHJ9</accession>
<dbReference type="EMBL" id="DAKRPA010000009">
    <property type="protein sequence ID" value="DBA04278.1"/>
    <property type="molecule type" value="Genomic_DNA"/>
</dbReference>
<dbReference type="PANTHER" id="PTHR34415:SF1">
    <property type="entry name" value="INTEGRASE CATALYTIC DOMAIN-CONTAINING PROTEIN"/>
    <property type="match status" value="1"/>
</dbReference>
<comment type="caution">
    <text evidence="1">The sequence shown here is derived from an EMBL/GenBank/DDBJ whole genome shotgun (WGS) entry which is preliminary data.</text>
</comment>
<sequence>MRYTYFLLVIGEVCRNAFCNCFDVSTPKLARYRRLVEVNHFVFPTHGGTRNKNAQRVDADALVAWFTDFAKTTNSVIPVRVRKQETARGTRLRTATTENHIVLPCYLTWEKLHSELLKTWNNRPLSEPSFRRARCPTTHIQSPRDHVCDTCVPSTARSSRTRARRIGLQ</sequence>
<organism evidence="1 2">
    <name type="scientific">Lagenidium giganteum</name>
    <dbReference type="NCBI Taxonomy" id="4803"/>
    <lineage>
        <taxon>Eukaryota</taxon>
        <taxon>Sar</taxon>
        <taxon>Stramenopiles</taxon>
        <taxon>Oomycota</taxon>
        <taxon>Peronosporomycetes</taxon>
        <taxon>Pythiales</taxon>
        <taxon>Pythiaceae</taxon>
    </lineage>
</organism>